<evidence type="ECO:0000256" key="1">
    <source>
        <dbReference type="ARBA" id="ARBA00004141"/>
    </source>
</evidence>
<gene>
    <name evidence="15" type="ORF">BJ508DRAFT_184922</name>
</gene>
<evidence type="ECO:0000256" key="10">
    <source>
        <dbReference type="ARBA" id="ARBA00023136"/>
    </source>
</evidence>
<dbReference type="Pfam" id="PF04387">
    <property type="entry name" value="PTPLA"/>
    <property type="match status" value="1"/>
</dbReference>
<evidence type="ECO:0000256" key="7">
    <source>
        <dbReference type="ARBA" id="ARBA00022832"/>
    </source>
</evidence>
<dbReference type="OrthoDB" id="46988at2759"/>
<comment type="pathway">
    <text evidence="2 14">Lipid metabolism; fatty acid biosynthesis.</text>
</comment>
<dbReference type="InterPro" id="IPR007482">
    <property type="entry name" value="Tyr_Pase-like_PTPLA"/>
</dbReference>
<evidence type="ECO:0000256" key="9">
    <source>
        <dbReference type="ARBA" id="ARBA00023098"/>
    </source>
</evidence>
<keyword evidence="16" id="KW-1185">Reference proteome</keyword>
<evidence type="ECO:0000256" key="6">
    <source>
        <dbReference type="ARBA" id="ARBA00022692"/>
    </source>
</evidence>
<keyword evidence="5 14" id="KW-0444">Lipid biosynthesis</keyword>
<dbReference type="Proteomes" id="UP000275078">
    <property type="component" value="Unassembled WGS sequence"/>
</dbReference>
<evidence type="ECO:0000256" key="4">
    <source>
        <dbReference type="ARBA" id="ARBA00013122"/>
    </source>
</evidence>
<dbReference type="UniPathway" id="UPA00094"/>
<keyword evidence="14" id="KW-0256">Endoplasmic reticulum</keyword>
<comment type="function">
    <text evidence="14">Catalyzes the third of the four reactions of the long-chain fatty acids elongation cycle. This endoplasmic reticulum-bound enzymatic process, allows the addition of two carbons to the chain of long- and very long-chain fatty acids/VLCFAs per cycle. This enzyme catalyzes the dehydration of the 3-hydroxyacyl-CoA intermediate into trans-2,3-enoyl-CoA, within each cycle of fatty acid elongation. Thereby, it participates to the production of VLCFAs of different chain lengths that are involved in multiple biological processes as precursors of membrane lipids and lipid mediators.</text>
</comment>
<comment type="similarity">
    <text evidence="3 14">Belongs to the very long-chain fatty acids dehydratase HACD family.</text>
</comment>
<dbReference type="GO" id="GO:0102158">
    <property type="term" value="F:very-long-chain (3R)-3-hydroxyacyl-CoA dehydratase activity"/>
    <property type="evidence" value="ECO:0007669"/>
    <property type="project" value="UniProtKB-EC"/>
</dbReference>
<evidence type="ECO:0000313" key="16">
    <source>
        <dbReference type="Proteomes" id="UP000275078"/>
    </source>
</evidence>
<dbReference type="EC" id="4.2.1.134" evidence="4 14"/>
<dbReference type="GO" id="GO:0030148">
    <property type="term" value="P:sphingolipid biosynthetic process"/>
    <property type="evidence" value="ECO:0007669"/>
    <property type="project" value="TreeGrafter"/>
</dbReference>
<feature type="non-terminal residue" evidence="15">
    <location>
        <position position="1"/>
    </location>
</feature>
<feature type="transmembrane region" description="Helical" evidence="14">
    <location>
        <begin position="174"/>
        <end position="195"/>
    </location>
</feature>
<evidence type="ECO:0000256" key="13">
    <source>
        <dbReference type="ARBA" id="ARBA00036671"/>
    </source>
</evidence>
<feature type="transmembrane region" description="Helical" evidence="14">
    <location>
        <begin position="105"/>
        <end position="124"/>
    </location>
</feature>
<evidence type="ECO:0000313" key="15">
    <source>
        <dbReference type="EMBL" id="RPA76387.1"/>
    </source>
</evidence>
<protein>
    <recommendedName>
        <fullName evidence="4 14">Very-long-chain (3R)-3-hydroxyacyl-CoA dehydratase</fullName>
        <ecNumber evidence="4 14">4.2.1.134</ecNumber>
    </recommendedName>
</protein>
<evidence type="ECO:0000256" key="3">
    <source>
        <dbReference type="ARBA" id="ARBA00007811"/>
    </source>
</evidence>
<keyword evidence="7 14" id="KW-0276">Fatty acid metabolism</keyword>
<evidence type="ECO:0000256" key="11">
    <source>
        <dbReference type="ARBA" id="ARBA00023160"/>
    </source>
</evidence>
<dbReference type="GO" id="GO:0030497">
    <property type="term" value="P:fatty acid elongation"/>
    <property type="evidence" value="ECO:0007669"/>
    <property type="project" value="TreeGrafter"/>
</dbReference>
<feature type="non-terminal residue" evidence="15">
    <location>
        <position position="211"/>
    </location>
</feature>
<evidence type="ECO:0000256" key="14">
    <source>
        <dbReference type="RuleBase" id="RU363109"/>
    </source>
</evidence>
<dbReference type="GO" id="GO:0042761">
    <property type="term" value="P:very long-chain fatty acid biosynthetic process"/>
    <property type="evidence" value="ECO:0007669"/>
    <property type="project" value="TreeGrafter"/>
</dbReference>
<comment type="catalytic activity">
    <reaction evidence="13 14">
        <text>a very-long-chain (3R)-3-hydroxyacyl-CoA = a very-long-chain (2E)-enoyl-CoA + H2O</text>
        <dbReference type="Rhea" id="RHEA:45812"/>
        <dbReference type="ChEBI" id="CHEBI:15377"/>
        <dbReference type="ChEBI" id="CHEBI:83728"/>
        <dbReference type="ChEBI" id="CHEBI:85440"/>
        <dbReference type="EC" id="4.2.1.134"/>
    </reaction>
</comment>
<keyword evidence="10 14" id="KW-0472">Membrane</keyword>
<evidence type="ECO:0000256" key="8">
    <source>
        <dbReference type="ARBA" id="ARBA00022989"/>
    </source>
</evidence>
<accession>A0A3N4HSW4</accession>
<keyword evidence="9 14" id="KW-0443">Lipid metabolism</keyword>
<comment type="caution">
    <text evidence="14">Lacks conserved residue(s) required for the propagation of feature annotation.</text>
</comment>
<name>A0A3N4HSW4_ASCIM</name>
<sequence>QYLVLYNTLNLLTWSGVLLLTLKSTYELLTTSPNPTNPTPAEKQHPYNTLGRFLKFTQTTIVLEALHVLLGLVRTSLITTVIQAYSRIWIVWGILDQFQGGRSSWAFVGIGLAWGITEVVRYSFYVTNLVNGKAPAAIQWLRYNTFFILYPIGASSEWWLMWRSLDEAKAFNEYYYYWMVVNMALYPFLFPNQYTHMISQRRKMMKAKKLE</sequence>
<feature type="transmembrane region" description="Helical" evidence="14">
    <location>
        <begin position="61"/>
        <end position="85"/>
    </location>
</feature>
<reference evidence="15 16" key="1">
    <citation type="journal article" date="2018" name="Nat. Ecol. Evol.">
        <title>Pezizomycetes genomes reveal the molecular basis of ectomycorrhizal truffle lifestyle.</title>
        <authorList>
            <person name="Murat C."/>
            <person name="Payen T."/>
            <person name="Noel B."/>
            <person name="Kuo A."/>
            <person name="Morin E."/>
            <person name="Chen J."/>
            <person name="Kohler A."/>
            <person name="Krizsan K."/>
            <person name="Balestrini R."/>
            <person name="Da Silva C."/>
            <person name="Montanini B."/>
            <person name="Hainaut M."/>
            <person name="Levati E."/>
            <person name="Barry K.W."/>
            <person name="Belfiori B."/>
            <person name="Cichocki N."/>
            <person name="Clum A."/>
            <person name="Dockter R.B."/>
            <person name="Fauchery L."/>
            <person name="Guy J."/>
            <person name="Iotti M."/>
            <person name="Le Tacon F."/>
            <person name="Lindquist E.A."/>
            <person name="Lipzen A."/>
            <person name="Malagnac F."/>
            <person name="Mello A."/>
            <person name="Molinier V."/>
            <person name="Miyauchi S."/>
            <person name="Poulain J."/>
            <person name="Riccioni C."/>
            <person name="Rubini A."/>
            <person name="Sitrit Y."/>
            <person name="Splivallo R."/>
            <person name="Traeger S."/>
            <person name="Wang M."/>
            <person name="Zifcakova L."/>
            <person name="Wipf D."/>
            <person name="Zambonelli A."/>
            <person name="Paolocci F."/>
            <person name="Nowrousian M."/>
            <person name="Ottonello S."/>
            <person name="Baldrian P."/>
            <person name="Spatafora J.W."/>
            <person name="Henrissat B."/>
            <person name="Nagy L.G."/>
            <person name="Aury J.M."/>
            <person name="Wincker P."/>
            <person name="Grigoriev I.V."/>
            <person name="Bonfante P."/>
            <person name="Martin F.M."/>
        </authorList>
    </citation>
    <scope>NUCLEOTIDE SEQUENCE [LARGE SCALE GENOMIC DNA]</scope>
    <source>
        <strain evidence="15 16">RN42</strain>
    </source>
</reference>
<dbReference type="AlphaFoldDB" id="A0A3N4HSW4"/>
<dbReference type="PANTHER" id="PTHR11035:SF3">
    <property type="entry name" value="VERY-LONG-CHAIN (3R)-3-HYDROXYACYL-COA DEHYDRATASE"/>
    <property type="match status" value="1"/>
</dbReference>
<keyword evidence="6 14" id="KW-0812">Transmembrane</keyword>
<evidence type="ECO:0000256" key="2">
    <source>
        <dbReference type="ARBA" id="ARBA00005194"/>
    </source>
</evidence>
<evidence type="ECO:0000256" key="12">
    <source>
        <dbReference type="ARBA" id="ARBA00023239"/>
    </source>
</evidence>
<evidence type="ECO:0000256" key="5">
    <source>
        <dbReference type="ARBA" id="ARBA00022516"/>
    </source>
</evidence>
<comment type="subcellular location">
    <subcellularLocation>
        <location evidence="14">Endoplasmic reticulum membrane</location>
        <topology evidence="14">Multi-pass membrane protein</topology>
    </subcellularLocation>
    <subcellularLocation>
        <location evidence="1">Membrane</location>
        <topology evidence="1">Multi-pass membrane protein</topology>
    </subcellularLocation>
</comment>
<organism evidence="15 16">
    <name type="scientific">Ascobolus immersus RN42</name>
    <dbReference type="NCBI Taxonomy" id="1160509"/>
    <lineage>
        <taxon>Eukaryota</taxon>
        <taxon>Fungi</taxon>
        <taxon>Dikarya</taxon>
        <taxon>Ascomycota</taxon>
        <taxon>Pezizomycotina</taxon>
        <taxon>Pezizomycetes</taxon>
        <taxon>Pezizales</taxon>
        <taxon>Ascobolaceae</taxon>
        <taxon>Ascobolus</taxon>
    </lineage>
</organism>
<keyword evidence="11 14" id="KW-0275">Fatty acid biosynthesis</keyword>
<dbReference type="GO" id="GO:0005789">
    <property type="term" value="C:endoplasmic reticulum membrane"/>
    <property type="evidence" value="ECO:0007669"/>
    <property type="project" value="UniProtKB-SubCell"/>
</dbReference>
<feature type="transmembrane region" description="Helical" evidence="14">
    <location>
        <begin position="145"/>
        <end position="162"/>
    </location>
</feature>
<dbReference type="STRING" id="1160509.A0A3N4HSW4"/>
<keyword evidence="8 14" id="KW-1133">Transmembrane helix</keyword>
<proteinExistence type="inferred from homology"/>
<keyword evidence="12 14" id="KW-0456">Lyase</keyword>
<dbReference type="EMBL" id="ML119745">
    <property type="protein sequence ID" value="RPA76387.1"/>
    <property type="molecule type" value="Genomic_DNA"/>
</dbReference>
<dbReference type="PANTHER" id="PTHR11035">
    <property type="entry name" value="VERY-LONG-CHAIN (3R)-3-HYDROXYACYL-COA DEHYDRATASE"/>
    <property type="match status" value="1"/>
</dbReference>